<protein>
    <submittedName>
        <fullName evidence="1">Uncharacterized protein</fullName>
    </submittedName>
</protein>
<sequence>MKVFGSLCGLLCVPALLVQIESRSKILWLNLMC</sequence>
<dbReference type="AlphaFoldDB" id="A0A2P2Q309"/>
<proteinExistence type="predicted"/>
<name>A0A2P2Q309_RHIMU</name>
<evidence type="ECO:0000313" key="1">
    <source>
        <dbReference type="EMBL" id="MBX61332.1"/>
    </source>
</evidence>
<accession>A0A2P2Q309</accession>
<organism evidence="1">
    <name type="scientific">Rhizophora mucronata</name>
    <name type="common">Asiatic mangrove</name>
    <dbReference type="NCBI Taxonomy" id="61149"/>
    <lineage>
        <taxon>Eukaryota</taxon>
        <taxon>Viridiplantae</taxon>
        <taxon>Streptophyta</taxon>
        <taxon>Embryophyta</taxon>
        <taxon>Tracheophyta</taxon>
        <taxon>Spermatophyta</taxon>
        <taxon>Magnoliopsida</taxon>
        <taxon>eudicotyledons</taxon>
        <taxon>Gunneridae</taxon>
        <taxon>Pentapetalae</taxon>
        <taxon>rosids</taxon>
        <taxon>fabids</taxon>
        <taxon>Malpighiales</taxon>
        <taxon>Rhizophoraceae</taxon>
        <taxon>Rhizophora</taxon>
    </lineage>
</organism>
<reference evidence="1" key="1">
    <citation type="submission" date="2018-02" db="EMBL/GenBank/DDBJ databases">
        <title>Rhizophora mucronata_Transcriptome.</title>
        <authorList>
            <person name="Meera S.P."/>
            <person name="Sreeshan A."/>
            <person name="Augustine A."/>
        </authorList>
    </citation>
    <scope>NUCLEOTIDE SEQUENCE</scope>
    <source>
        <tissue evidence="1">Leaf</tissue>
    </source>
</reference>
<dbReference type="EMBL" id="GGEC01080848">
    <property type="protein sequence ID" value="MBX61332.1"/>
    <property type="molecule type" value="Transcribed_RNA"/>
</dbReference>